<dbReference type="AlphaFoldDB" id="B3Q5J3"/>
<dbReference type="HOGENOM" id="CLU_344144_0_0_5"/>
<comment type="similarity">
    <text evidence="2">Belongs to the class-III pyridoxal-phosphate-dependent aminotransferase family.</text>
</comment>
<evidence type="ECO:0000256" key="6">
    <source>
        <dbReference type="SAM" id="MobiDB-lite"/>
    </source>
</evidence>
<dbReference type="InterPro" id="IPR049704">
    <property type="entry name" value="Aminotrans_3_PPA_site"/>
</dbReference>
<dbReference type="GO" id="GO:0030170">
    <property type="term" value="F:pyridoxal phosphate binding"/>
    <property type="evidence" value="ECO:0007669"/>
    <property type="project" value="InterPro"/>
</dbReference>
<dbReference type="InterPro" id="IPR005814">
    <property type="entry name" value="Aminotrans_3"/>
</dbReference>
<dbReference type="Pfam" id="PF00107">
    <property type="entry name" value="ADH_zinc_N"/>
    <property type="match status" value="1"/>
</dbReference>
<dbReference type="Gene3D" id="3.40.640.10">
    <property type="entry name" value="Type I PLP-dependent aspartate aminotransferase-like (Major domain)"/>
    <property type="match status" value="1"/>
</dbReference>
<keyword evidence="8" id="KW-0614">Plasmid</keyword>
<dbReference type="SUPFAM" id="SSF53383">
    <property type="entry name" value="PLP-dependent transferases"/>
    <property type="match status" value="1"/>
</dbReference>
<evidence type="ECO:0000256" key="3">
    <source>
        <dbReference type="ARBA" id="ARBA00022576"/>
    </source>
</evidence>
<protein>
    <submittedName>
        <fullName evidence="8">Probable adenosylmethionine--8-amino-7-oxononanoate aminotransferase protein</fullName>
    </submittedName>
</protein>
<dbReference type="Pfam" id="PF00202">
    <property type="entry name" value="Aminotran_3"/>
    <property type="match status" value="1"/>
</dbReference>
<dbReference type="InterPro" id="IPR013149">
    <property type="entry name" value="ADH-like_C"/>
</dbReference>
<dbReference type="GO" id="GO:0016491">
    <property type="term" value="F:oxidoreductase activity"/>
    <property type="evidence" value="ECO:0007669"/>
    <property type="project" value="InterPro"/>
</dbReference>
<accession>B3Q5J3</accession>
<sequence>MLEKSNELAAWDRDHFFHPSTHMGMHARGETPTRVVASGEGVYITDTSGRKSLDAFAGLYCVNVGYGRQKIADAIAEQAKDLAYYHAYVGHGTEASIALSKMIIDRAPAGMSRVYFGLSGSDANETNIKLIWYYNNILGRHDKKKIISRWRGYHGSGVMTGSLTGLALFHNAFDLPRAPILHTEAPYYFRRPDRSMSEEQFSQYCADRLEEMILAEGPETIAAFIGEPILGTGGIVPPPHGYWQKIQAVLDKYDILLVADEVVTGFGRLGTMFGSDHYGMKPDLITIAKGLTSAYAPLSGSIVSEKMWQVLVQGSDKLGAIGHGWTYSAHPICAAAGIANLELIDELGIVENAGATGAYFRSELEKAVGGHRNVGDVRGDGLMAAVEFVENKDDRRFFDAGRKIGPQVAAALLERGIIGRAMPQGDILGFAPATLPDARGGGRHRQGDSGRDRNGLQEHLRRTARMTIPEKMAAVLLTGHGGLDKLIYDREVPVPAPAEGEVLIRVTACGMNNTDVWVRQGAYGTEDDPSAVSTWRRQGNTLTFPRIQGTDTVGHIVGVGTGVDPKRIGQRVMVDFSIYNRDDDSLADIDYMGHGRDGGYAEYMALPAENAHVIATDLTDVELATFCCAYLTGERMLERARLAAGERVLVTGASGGVGSAIIQLARARRAIPIAVAGPGKEAAMLEIGAEAVVTRGKGDLVEAVHSASRGQPIDVVADLVGGPLFNDLLKILRPEGRYTTAGAIAGPVVQLDLRTMYLKQLELHGSSQGSRADFRRLVGYIESRKIRPLVGGVYPLSEFHRAQTDFMAKNFVGKLVVVPDQR</sequence>
<dbReference type="InterPro" id="IPR015424">
    <property type="entry name" value="PyrdxlP-dep_Trfase"/>
</dbReference>
<dbReference type="InterPro" id="IPR011032">
    <property type="entry name" value="GroES-like_sf"/>
</dbReference>
<evidence type="ECO:0000256" key="4">
    <source>
        <dbReference type="ARBA" id="ARBA00022679"/>
    </source>
</evidence>
<dbReference type="InterPro" id="IPR020843">
    <property type="entry name" value="ER"/>
</dbReference>
<feature type="region of interest" description="Disordered" evidence="6">
    <location>
        <begin position="432"/>
        <end position="457"/>
    </location>
</feature>
<dbReference type="GO" id="GO:0008270">
    <property type="term" value="F:zinc ion binding"/>
    <property type="evidence" value="ECO:0007669"/>
    <property type="project" value="InterPro"/>
</dbReference>
<evidence type="ECO:0000313" key="9">
    <source>
        <dbReference type="Proteomes" id="UP000008817"/>
    </source>
</evidence>
<gene>
    <name evidence="8" type="ordered locus">RHECIAT_PC0000396</name>
</gene>
<evidence type="ECO:0000256" key="5">
    <source>
        <dbReference type="ARBA" id="ARBA00022898"/>
    </source>
</evidence>
<keyword evidence="4 8" id="KW-0808">Transferase</keyword>
<evidence type="ECO:0000259" key="7">
    <source>
        <dbReference type="SMART" id="SM00829"/>
    </source>
</evidence>
<evidence type="ECO:0000256" key="2">
    <source>
        <dbReference type="ARBA" id="ARBA00008954"/>
    </source>
</evidence>
<reference evidence="8 9" key="1">
    <citation type="submission" date="2008-04" db="EMBL/GenBank/DDBJ databases">
        <title>Genome diversity and DNA divergence of Rhizobium etli.</title>
        <authorList>
            <person name="Gonzalez V."/>
            <person name="Acosta J.L."/>
            <person name="Santamaria R.I."/>
            <person name="Bustos P."/>
            <person name="Hernandez-Gonzalez I.L."/>
            <person name="Fernandez J.L."/>
            <person name="Diaz R."/>
            <person name="Flores M."/>
            <person name="Mora J."/>
            <person name="Palacios R."/>
            <person name="Davila G."/>
        </authorList>
    </citation>
    <scope>NUCLEOTIDE SEQUENCE [LARGE SCALE GENOMIC DNA]</scope>
    <source>
        <strain evidence="8 9">CIAT 652</strain>
        <plasmid evidence="9">Plasmid pC</plasmid>
    </source>
</reference>
<dbReference type="PANTHER" id="PTHR43094:SF1">
    <property type="entry name" value="AMINOTRANSFERASE CLASS-III"/>
    <property type="match status" value="1"/>
</dbReference>
<keyword evidence="3 8" id="KW-0032">Aminotransferase</keyword>
<dbReference type="eggNOG" id="COG0604">
    <property type="taxonomic scope" value="Bacteria"/>
</dbReference>
<geneLocation type="plasmid" evidence="8 9">
    <name>pC</name>
</geneLocation>
<dbReference type="PROSITE" id="PS01162">
    <property type="entry name" value="QOR_ZETA_CRYSTAL"/>
    <property type="match status" value="1"/>
</dbReference>
<dbReference type="EMBL" id="CP001077">
    <property type="protein sequence ID" value="ACE94474.1"/>
    <property type="molecule type" value="Genomic_DNA"/>
</dbReference>
<organism evidence="8 9">
    <name type="scientific">Rhizobium etli (strain CIAT 652)</name>
    <dbReference type="NCBI Taxonomy" id="491916"/>
    <lineage>
        <taxon>Bacteria</taxon>
        <taxon>Pseudomonadati</taxon>
        <taxon>Pseudomonadota</taxon>
        <taxon>Alphaproteobacteria</taxon>
        <taxon>Hyphomicrobiales</taxon>
        <taxon>Rhizobiaceae</taxon>
        <taxon>Rhizobium/Agrobacterium group</taxon>
        <taxon>Rhizobium</taxon>
    </lineage>
</organism>
<dbReference type="NCBIfam" id="NF005684">
    <property type="entry name" value="PRK07482.1"/>
    <property type="match status" value="1"/>
</dbReference>
<dbReference type="InterPro" id="IPR015422">
    <property type="entry name" value="PyrdxlP-dep_Trfase_small"/>
</dbReference>
<dbReference type="GO" id="GO:0008483">
    <property type="term" value="F:transaminase activity"/>
    <property type="evidence" value="ECO:0007669"/>
    <property type="project" value="UniProtKB-KW"/>
</dbReference>
<feature type="compositionally biased region" description="Basic and acidic residues" evidence="6">
    <location>
        <begin position="445"/>
        <end position="457"/>
    </location>
</feature>
<dbReference type="Gene3D" id="3.90.1150.10">
    <property type="entry name" value="Aspartate Aminotransferase, domain 1"/>
    <property type="match status" value="1"/>
</dbReference>
<evidence type="ECO:0000256" key="1">
    <source>
        <dbReference type="ARBA" id="ARBA00001933"/>
    </source>
</evidence>
<proteinExistence type="inferred from homology"/>
<dbReference type="InterPro" id="IPR013154">
    <property type="entry name" value="ADH-like_N"/>
</dbReference>
<dbReference type="FunFam" id="3.40.640.10:FF:000014">
    <property type="entry name" value="Adenosylmethionine-8-amino-7-oxononanoate aminotransferase, probable"/>
    <property type="match status" value="1"/>
</dbReference>
<dbReference type="Proteomes" id="UP000008817">
    <property type="component" value="Plasmid pC"/>
</dbReference>
<dbReference type="NCBIfam" id="NF004767">
    <property type="entry name" value="PRK06105.1"/>
    <property type="match status" value="1"/>
</dbReference>
<dbReference type="CDD" id="cd08274">
    <property type="entry name" value="MDR9"/>
    <property type="match status" value="1"/>
</dbReference>
<dbReference type="InterPro" id="IPR002364">
    <property type="entry name" value="Quin_OxRdtase/zeta-crystal_CS"/>
</dbReference>
<dbReference type="GO" id="GO:0005829">
    <property type="term" value="C:cytosol"/>
    <property type="evidence" value="ECO:0007669"/>
    <property type="project" value="TreeGrafter"/>
</dbReference>
<keyword evidence="5" id="KW-0663">Pyridoxal phosphate</keyword>
<comment type="cofactor">
    <cofactor evidence="1">
        <name>pyridoxal 5'-phosphate</name>
        <dbReference type="ChEBI" id="CHEBI:597326"/>
    </cofactor>
</comment>
<dbReference type="InterPro" id="IPR015421">
    <property type="entry name" value="PyrdxlP-dep_Trfase_major"/>
</dbReference>
<dbReference type="InterPro" id="IPR036291">
    <property type="entry name" value="NAD(P)-bd_dom_sf"/>
</dbReference>
<dbReference type="Gene3D" id="3.90.180.10">
    <property type="entry name" value="Medium-chain alcohol dehydrogenases, catalytic domain"/>
    <property type="match status" value="1"/>
</dbReference>
<name>B3Q5J3_RHIE6</name>
<dbReference type="KEGG" id="rec:RHECIAT_PC0000396"/>
<dbReference type="CDD" id="cd00610">
    <property type="entry name" value="OAT_like"/>
    <property type="match status" value="1"/>
</dbReference>
<dbReference type="eggNOG" id="COG0161">
    <property type="taxonomic scope" value="Bacteria"/>
</dbReference>
<dbReference type="PROSITE" id="PS00600">
    <property type="entry name" value="AA_TRANSFER_CLASS_3"/>
    <property type="match status" value="1"/>
</dbReference>
<dbReference type="Pfam" id="PF08240">
    <property type="entry name" value="ADH_N"/>
    <property type="match status" value="1"/>
</dbReference>
<feature type="domain" description="Enoyl reductase (ER)" evidence="7">
    <location>
        <begin position="481"/>
        <end position="817"/>
    </location>
</feature>
<dbReference type="Gene3D" id="3.40.50.720">
    <property type="entry name" value="NAD(P)-binding Rossmann-like Domain"/>
    <property type="match status" value="1"/>
</dbReference>
<dbReference type="PANTHER" id="PTHR43094">
    <property type="entry name" value="AMINOTRANSFERASE"/>
    <property type="match status" value="1"/>
</dbReference>
<dbReference type="SUPFAM" id="SSF50129">
    <property type="entry name" value="GroES-like"/>
    <property type="match status" value="1"/>
</dbReference>
<dbReference type="SMART" id="SM00829">
    <property type="entry name" value="PKS_ER"/>
    <property type="match status" value="1"/>
</dbReference>
<evidence type="ECO:0000313" key="8">
    <source>
        <dbReference type="EMBL" id="ACE94474.1"/>
    </source>
</evidence>
<dbReference type="SUPFAM" id="SSF51735">
    <property type="entry name" value="NAD(P)-binding Rossmann-fold domains"/>
    <property type="match status" value="1"/>
</dbReference>